<sequence length="96" mass="11238">MKLVFKEFNYQQASLELLSVLKDKVRALDFLDYVAKFFTKKQDIISLVISDESNEEVIKCDTSFTKDETIEVLKSIVSEYENQKNKSHVKDQQPRT</sequence>
<keyword evidence="2" id="KW-1185">Reference proteome</keyword>
<organism evidence="1 2">
    <name type="scientific">Aureibacter tunicatorum</name>
    <dbReference type="NCBI Taxonomy" id="866807"/>
    <lineage>
        <taxon>Bacteria</taxon>
        <taxon>Pseudomonadati</taxon>
        <taxon>Bacteroidota</taxon>
        <taxon>Cytophagia</taxon>
        <taxon>Cytophagales</taxon>
        <taxon>Persicobacteraceae</taxon>
        <taxon>Aureibacter</taxon>
    </lineage>
</organism>
<proteinExistence type="predicted"/>
<name>A0AAE3XQL5_9BACT</name>
<dbReference type="Proteomes" id="UP001185092">
    <property type="component" value="Unassembled WGS sequence"/>
</dbReference>
<protein>
    <submittedName>
        <fullName evidence="1">Uncharacterized protein</fullName>
    </submittedName>
</protein>
<comment type="caution">
    <text evidence="1">The sequence shown here is derived from an EMBL/GenBank/DDBJ whole genome shotgun (WGS) entry which is preliminary data.</text>
</comment>
<dbReference type="AlphaFoldDB" id="A0AAE3XQL5"/>
<evidence type="ECO:0000313" key="1">
    <source>
        <dbReference type="EMBL" id="MDR6240948.1"/>
    </source>
</evidence>
<dbReference type="RefSeq" id="WP_309941340.1">
    <property type="nucleotide sequence ID" value="NZ_AP025305.1"/>
</dbReference>
<reference evidence="1" key="1">
    <citation type="submission" date="2023-07" db="EMBL/GenBank/DDBJ databases">
        <title>Genomic Encyclopedia of Type Strains, Phase IV (KMG-IV): sequencing the most valuable type-strain genomes for metagenomic binning, comparative biology and taxonomic classification.</title>
        <authorList>
            <person name="Goeker M."/>
        </authorList>
    </citation>
    <scope>NUCLEOTIDE SEQUENCE</scope>
    <source>
        <strain evidence="1">DSM 26174</strain>
    </source>
</reference>
<gene>
    <name evidence="1" type="ORF">HNQ88_004024</name>
</gene>
<accession>A0AAE3XQL5</accession>
<dbReference type="EMBL" id="JAVDQD010000006">
    <property type="protein sequence ID" value="MDR6240948.1"/>
    <property type="molecule type" value="Genomic_DNA"/>
</dbReference>
<evidence type="ECO:0000313" key="2">
    <source>
        <dbReference type="Proteomes" id="UP001185092"/>
    </source>
</evidence>